<dbReference type="InterPro" id="IPR050288">
    <property type="entry name" value="Cellulose_deg_GH3"/>
</dbReference>
<evidence type="ECO:0000259" key="5">
    <source>
        <dbReference type="SMART" id="SM01217"/>
    </source>
</evidence>
<dbReference type="Proteomes" id="UP000199687">
    <property type="component" value="Unassembled WGS sequence"/>
</dbReference>
<keyword evidence="7" id="KW-1185">Reference proteome</keyword>
<dbReference type="SUPFAM" id="SSF52279">
    <property type="entry name" value="Beta-D-glucan exohydrolase, C-terminal domain"/>
    <property type="match status" value="1"/>
</dbReference>
<feature type="domain" description="Fibronectin type III-like" evidence="5">
    <location>
        <begin position="585"/>
        <end position="655"/>
    </location>
</feature>
<dbReference type="InterPro" id="IPR013783">
    <property type="entry name" value="Ig-like_fold"/>
</dbReference>
<dbReference type="InterPro" id="IPR036881">
    <property type="entry name" value="Glyco_hydro_3_C_sf"/>
</dbReference>
<dbReference type="InterPro" id="IPR019800">
    <property type="entry name" value="Glyco_hydro_3_AS"/>
</dbReference>
<dbReference type="Gene3D" id="2.60.40.10">
    <property type="entry name" value="Immunoglobulins"/>
    <property type="match status" value="1"/>
</dbReference>
<dbReference type="GO" id="GO:0008422">
    <property type="term" value="F:beta-glucosidase activity"/>
    <property type="evidence" value="ECO:0007669"/>
    <property type="project" value="UniProtKB-ARBA"/>
</dbReference>
<evidence type="ECO:0000256" key="3">
    <source>
        <dbReference type="ARBA" id="ARBA00023277"/>
    </source>
</evidence>
<evidence type="ECO:0000313" key="7">
    <source>
        <dbReference type="Proteomes" id="UP000199687"/>
    </source>
</evidence>
<dbReference type="Pfam" id="PF01915">
    <property type="entry name" value="Glyco_hydro_3_C"/>
    <property type="match status" value="1"/>
</dbReference>
<dbReference type="PROSITE" id="PS00775">
    <property type="entry name" value="GLYCOSYL_HYDROL_F3"/>
    <property type="match status" value="1"/>
</dbReference>
<organism evidence="6 7">
    <name type="scientific">Gracilibacillus ureilyticus</name>
    <dbReference type="NCBI Taxonomy" id="531814"/>
    <lineage>
        <taxon>Bacteria</taxon>
        <taxon>Bacillati</taxon>
        <taxon>Bacillota</taxon>
        <taxon>Bacilli</taxon>
        <taxon>Bacillales</taxon>
        <taxon>Bacillaceae</taxon>
        <taxon>Gracilibacillus</taxon>
    </lineage>
</organism>
<dbReference type="Gene3D" id="3.20.20.300">
    <property type="entry name" value="Glycoside hydrolase, family 3, N-terminal domain"/>
    <property type="match status" value="1"/>
</dbReference>
<keyword evidence="3" id="KW-0119">Carbohydrate metabolism</keyword>
<dbReference type="SMART" id="SM01217">
    <property type="entry name" value="Fn3_like"/>
    <property type="match status" value="1"/>
</dbReference>
<evidence type="ECO:0000256" key="2">
    <source>
        <dbReference type="ARBA" id="ARBA00022801"/>
    </source>
</evidence>
<comment type="similarity">
    <text evidence="1 4">Belongs to the glycosyl hydrolase 3 family.</text>
</comment>
<dbReference type="GO" id="GO:0005975">
    <property type="term" value="P:carbohydrate metabolic process"/>
    <property type="evidence" value="ECO:0007669"/>
    <property type="project" value="InterPro"/>
</dbReference>
<dbReference type="InterPro" id="IPR001764">
    <property type="entry name" value="Glyco_hydro_3_N"/>
</dbReference>
<keyword evidence="4" id="KW-0326">Glycosidase</keyword>
<evidence type="ECO:0000313" key="6">
    <source>
        <dbReference type="EMBL" id="SER55456.1"/>
    </source>
</evidence>
<dbReference type="SUPFAM" id="SSF51445">
    <property type="entry name" value="(Trans)glycosidases"/>
    <property type="match status" value="1"/>
</dbReference>
<dbReference type="Pfam" id="PF14310">
    <property type="entry name" value="Fn3-like"/>
    <property type="match status" value="1"/>
</dbReference>
<accession>A0A1H9Q4F0</accession>
<dbReference type="EMBL" id="FOGL01000006">
    <property type="protein sequence ID" value="SER55456.1"/>
    <property type="molecule type" value="Genomic_DNA"/>
</dbReference>
<dbReference type="PRINTS" id="PR00133">
    <property type="entry name" value="GLHYDRLASE3"/>
</dbReference>
<dbReference type="InterPro" id="IPR017853">
    <property type="entry name" value="GH"/>
</dbReference>
<dbReference type="InterPro" id="IPR002772">
    <property type="entry name" value="Glyco_hydro_3_C"/>
</dbReference>
<dbReference type="InterPro" id="IPR036962">
    <property type="entry name" value="Glyco_hydro_3_N_sf"/>
</dbReference>
<sequence>MKNVTGMKMFKYREIIEKMTLDEKASLMSGKDFWQTENIDRLGINNMFLADGPHGIRKQAEAADHLGLNESIPATCFPTAATVANSWNTELGEKIGQYLGEEAVAQKVNVLLGPGINMKRDPLCGRNFEYFSEDPLHAGKMAASYIKGIQSHGISACVKHFAVNNQEERRMSIDTIVDERTLREIYLTAFEIAIKEGQTKTVMSSYNMLNGSYTNENIHLMREILRDEWNYEGVVVTDWGGSNDRVAGLIAGNELEMPTTAGETNKEIIQAIKDGRLDEEVLDEAVSRLLDLIFTTEEVFSKPYKTEFDVKEHHKVAQQVAEESIVLLKNEDNILPLKKGAKVATIGDFAKEARYQGAGSSIVNPTMLDNTLECLEQSSLNNIGFEPGFDRYGKKNSKKLKSACALAEKADVVLLYIGLDEVTEAEGLDRQSMKIPENQIELLEAISKVNQNIVVVLSCGSAVEMPWINNVKGLVHGYLSGQAGAKATLRVLTGEVNPSGKLAETYPLKYEDTPAFHHFPGKEVSVEYREAMYIGYRYYDTANVNVLFPFGYGLSYTTFEYSNIEVNDDEVSFNITNTGEISGMEIAQLYVSCNSDEIFRPNKELKGFKKVFLNAGETKKVTIPFDDKTFRYFNVKTNNWEVEEATYSILVGASSADIRLNDSLFVKGTNAPTPYEKTALPSYFTGKADQVPVEEFEQLLGRKVPVATWDRSKPLGYNDTIAQCQYAKGAVGRLAFHLINFAHKFLKKIGKRETANLIMMSVYHMPFRGIARMTGGMVNMPMLDGLLMMVNGHFFKGLRHFLSERRKMLKVAKQDLVVTNATEER</sequence>
<gene>
    <name evidence="6" type="ORF">SAMN04487944_10631</name>
</gene>
<dbReference type="Pfam" id="PF00933">
    <property type="entry name" value="Glyco_hydro_3"/>
    <property type="match status" value="1"/>
</dbReference>
<dbReference type="PANTHER" id="PTHR42715:SF10">
    <property type="entry name" value="BETA-GLUCOSIDASE"/>
    <property type="match status" value="1"/>
</dbReference>
<evidence type="ECO:0000256" key="4">
    <source>
        <dbReference type="RuleBase" id="RU361161"/>
    </source>
</evidence>
<keyword evidence="2 4" id="KW-0378">Hydrolase</keyword>
<dbReference type="RefSeq" id="WP_245711627.1">
    <property type="nucleotide sequence ID" value="NZ_FOGL01000006.1"/>
</dbReference>
<dbReference type="Gene3D" id="3.40.50.1700">
    <property type="entry name" value="Glycoside hydrolase family 3 C-terminal domain"/>
    <property type="match status" value="1"/>
</dbReference>
<name>A0A1H9Q4F0_9BACI</name>
<dbReference type="InterPro" id="IPR026891">
    <property type="entry name" value="Fn3-like"/>
</dbReference>
<protein>
    <submittedName>
        <fullName evidence="6">Beta-glucosidase</fullName>
    </submittedName>
</protein>
<dbReference type="FunFam" id="2.60.40.10:FF:000495">
    <property type="entry name" value="Periplasmic beta-glucosidase"/>
    <property type="match status" value="1"/>
</dbReference>
<dbReference type="PANTHER" id="PTHR42715">
    <property type="entry name" value="BETA-GLUCOSIDASE"/>
    <property type="match status" value="1"/>
</dbReference>
<dbReference type="STRING" id="531814.SAMN04487944_10631"/>
<evidence type="ECO:0000256" key="1">
    <source>
        <dbReference type="ARBA" id="ARBA00005336"/>
    </source>
</evidence>
<proteinExistence type="inferred from homology"/>
<reference evidence="6 7" key="1">
    <citation type="submission" date="2016-10" db="EMBL/GenBank/DDBJ databases">
        <authorList>
            <person name="de Groot N.N."/>
        </authorList>
    </citation>
    <scope>NUCLEOTIDE SEQUENCE [LARGE SCALE GENOMIC DNA]</scope>
    <source>
        <strain evidence="6 7">CGMCC 1.7727</strain>
    </source>
</reference>
<dbReference type="AlphaFoldDB" id="A0A1H9Q4F0"/>